<dbReference type="EC" id="2.2.1.9" evidence="8"/>
<evidence type="ECO:0000256" key="2">
    <source>
        <dbReference type="ARBA" id="ARBA00022679"/>
    </source>
</evidence>
<dbReference type="AlphaFoldDB" id="A0A7M1VQJ7"/>
<evidence type="ECO:0000256" key="4">
    <source>
        <dbReference type="ARBA" id="ARBA00022842"/>
    </source>
</evidence>
<organism evidence="8">
    <name type="scientific">Vibrio parahaemolyticus</name>
    <dbReference type="NCBI Taxonomy" id="670"/>
    <lineage>
        <taxon>Bacteria</taxon>
        <taxon>Pseudomonadati</taxon>
        <taxon>Pseudomonadota</taxon>
        <taxon>Gammaproteobacteria</taxon>
        <taxon>Vibrionales</taxon>
        <taxon>Vibrionaceae</taxon>
        <taxon>Vibrio</taxon>
    </lineage>
</organism>
<dbReference type="InterPro" id="IPR012001">
    <property type="entry name" value="Thiamin_PyroP_enz_TPP-bd_dom"/>
</dbReference>
<keyword evidence="2 8" id="KW-0808">Transferase</keyword>
<dbReference type="GO" id="GO:0046872">
    <property type="term" value="F:metal ion binding"/>
    <property type="evidence" value="ECO:0007669"/>
    <property type="project" value="UniProtKB-KW"/>
</dbReference>
<keyword evidence="5" id="KW-0786">Thiamine pyrophosphate</keyword>
<dbReference type="SUPFAM" id="SSF52518">
    <property type="entry name" value="Thiamin diphosphate-binding fold (THDP-binding)"/>
    <property type="match status" value="2"/>
</dbReference>
<dbReference type="EMBL" id="MT898046">
    <property type="protein sequence ID" value="QOS16265.1"/>
    <property type="molecule type" value="Genomic_DNA"/>
</dbReference>
<sequence>MYTNLKNVQVIISLLKQHEIRHFVLSPGTRNTPLVHSIENDDFFNCYSIVDERSAAYFALGLSEKLGLPVGFSCTSSTATCNYLPAIEEAAEKKVPLLALTADRDNRYTFQMEDQSIRQDNLYEGLVSDSTNIPVIKDDNDLWFTTQSVNRVLINLIENSRPCHINFQVDDVGNFNCEEIPVARKITKINSASLAGAEINFEQKLKNKKILVICGQRHDFNNELFLLIKKFNEKFDSILSYDHFSNIGNVKSETFLKTVLVTESISVNEFEKFTPDIVITIGGHFWSFIKYKLRWSENKFEHWIVSEDARVEDGFKRLTYIFNTKAEKFFEACISNGFYSEDKKYQNQWIKRLQEVEYPNFTFSNFSVIKHIVEKIPAQSILHTSILNSTRLACFCELNENVLSYSNIGADGIDGTLSTYLAQGNKANDKLSFLVIGDLSFIYDVNSITNNLNKKNRILVINNYVGSEFYTNFGKEKIETIDKHIAAKHSTNIEQLKNISDVYYISASNDQELKDRSKVFLDAETDKPVILEVFTDPDVDAKVLKEFYRLNYKLDSKAKVIRFIAVLLDKLGIKEKIKIWLKR</sequence>
<evidence type="ECO:0000313" key="8">
    <source>
        <dbReference type="EMBL" id="QOS16265.1"/>
    </source>
</evidence>
<dbReference type="Gene3D" id="3.40.50.970">
    <property type="match status" value="2"/>
</dbReference>
<keyword evidence="3" id="KW-0479">Metal-binding</keyword>
<dbReference type="Pfam" id="PF02776">
    <property type="entry name" value="TPP_enzyme_N"/>
    <property type="match status" value="1"/>
</dbReference>
<feature type="domain" description="Thiamine pyrophosphate enzyme N-terminal TPP-binding" evidence="7">
    <location>
        <begin position="9"/>
        <end position="110"/>
    </location>
</feature>
<dbReference type="Gene3D" id="3.40.50.1220">
    <property type="entry name" value="TPP-binding domain"/>
    <property type="match status" value="1"/>
</dbReference>
<evidence type="ECO:0000256" key="5">
    <source>
        <dbReference type="ARBA" id="ARBA00023052"/>
    </source>
</evidence>
<dbReference type="PANTHER" id="PTHR42916">
    <property type="entry name" value="2-SUCCINYL-5-ENOLPYRUVYL-6-HYDROXY-3-CYCLOHEXENE-1-CARBOXYLATE SYNTHASE"/>
    <property type="match status" value="1"/>
</dbReference>
<proteinExistence type="predicted"/>
<dbReference type="PANTHER" id="PTHR42916:SF1">
    <property type="entry name" value="PROTEIN PHYLLO, CHLOROPLASTIC"/>
    <property type="match status" value="1"/>
</dbReference>
<dbReference type="GO" id="GO:0070204">
    <property type="term" value="F:2-succinyl-5-enolpyruvyl-6-hydroxy-3-cyclohexene-1-carboxylic-acid synthase activity"/>
    <property type="evidence" value="ECO:0007669"/>
    <property type="project" value="UniProtKB-EC"/>
</dbReference>
<dbReference type="GO" id="GO:0030976">
    <property type="term" value="F:thiamine pyrophosphate binding"/>
    <property type="evidence" value="ECO:0007669"/>
    <property type="project" value="InterPro"/>
</dbReference>
<dbReference type="RefSeq" id="WP_140321179.1">
    <property type="nucleotide sequence ID" value="NZ_JACERE010000004.1"/>
</dbReference>
<gene>
    <name evidence="8" type="primary">menD</name>
    <name evidence="8" type="ORF">VP360_00015</name>
</gene>
<keyword evidence="6" id="KW-0464">Manganese</keyword>
<dbReference type="InterPro" id="IPR029061">
    <property type="entry name" value="THDP-binding"/>
</dbReference>
<keyword evidence="1" id="KW-0474">Menaquinone biosynthesis</keyword>
<evidence type="ECO:0000256" key="3">
    <source>
        <dbReference type="ARBA" id="ARBA00022723"/>
    </source>
</evidence>
<reference evidence="8" key="1">
    <citation type="submission" date="2020-08" db="EMBL/GenBank/DDBJ databases">
        <title>Genetic structure, function and evolution of capsule biosynthesis loci in Vibrio parahaemolyticus.</title>
        <authorList>
            <person name="Li L."/>
            <person name="Bian S."/>
        </authorList>
    </citation>
    <scope>NUCLEOTIDE SEQUENCE</scope>
    <source>
        <strain evidence="8">VP360</strain>
    </source>
</reference>
<dbReference type="CDD" id="cd07037">
    <property type="entry name" value="TPP_PYR_MenD"/>
    <property type="match status" value="1"/>
</dbReference>
<name>A0A7M1VQJ7_VIBPH</name>
<dbReference type="InterPro" id="IPR004433">
    <property type="entry name" value="MenaQ_synth_MenD"/>
</dbReference>
<keyword evidence="4" id="KW-0460">Magnesium</keyword>
<evidence type="ECO:0000256" key="1">
    <source>
        <dbReference type="ARBA" id="ARBA00022428"/>
    </source>
</evidence>
<protein>
    <submittedName>
        <fullName evidence="8">2-succinyl-5-enolpyruvyl-6-hydroxy-3-cyclohexene-1-carboxylate synthase</fullName>
        <ecNumber evidence="8">2.2.1.9</ecNumber>
    </submittedName>
</protein>
<accession>A0A7M1VQJ7</accession>
<dbReference type="PIRSF" id="PIRSF004983">
    <property type="entry name" value="MenD"/>
    <property type="match status" value="1"/>
</dbReference>
<evidence type="ECO:0000256" key="6">
    <source>
        <dbReference type="ARBA" id="ARBA00023211"/>
    </source>
</evidence>
<evidence type="ECO:0000259" key="7">
    <source>
        <dbReference type="Pfam" id="PF02776"/>
    </source>
</evidence>
<dbReference type="GO" id="GO:0009234">
    <property type="term" value="P:menaquinone biosynthetic process"/>
    <property type="evidence" value="ECO:0007669"/>
    <property type="project" value="UniProtKB-KW"/>
</dbReference>